<dbReference type="CDD" id="cd22352">
    <property type="entry name" value="RecB_C-like"/>
    <property type="match status" value="1"/>
</dbReference>
<dbReference type="GO" id="GO:0003677">
    <property type="term" value="F:DNA binding"/>
    <property type="evidence" value="ECO:0007669"/>
    <property type="project" value="UniProtKB-UniRule"/>
</dbReference>
<comment type="subunit">
    <text evidence="15">Heterotrimer of RecB, RecC and RecD. All subunits contribute to DNA-binding. Interacts with RecA.</text>
</comment>
<comment type="cofactor">
    <cofactor evidence="15">
        <name>Mg(2+)</name>
        <dbReference type="ChEBI" id="CHEBI:18420"/>
    </cofactor>
    <text evidence="15">Binds 1 Mg(2+) ion per subunit.</text>
</comment>
<keyword evidence="11 15" id="KW-0234">DNA repair</keyword>
<dbReference type="EC" id="5.6.2.4" evidence="15"/>
<gene>
    <name evidence="15" type="primary">recB</name>
    <name evidence="20" type="ORF">EFK50_19995</name>
</gene>
<evidence type="ECO:0000256" key="5">
    <source>
        <dbReference type="ARBA" id="ARBA00022801"/>
    </source>
</evidence>
<evidence type="ECO:0000256" key="9">
    <source>
        <dbReference type="ARBA" id="ARBA00022842"/>
    </source>
</evidence>
<keyword evidence="21" id="KW-1185">Reference proteome</keyword>
<dbReference type="InterPro" id="IPR011604">
    <property type="entry name" value="PDDEXK-like_dom_sf"/>
</dbReference>
<evidence type="ECO:0000256" key="8">
    <source>
        <dbReference type="ARBA" id="ARBA00022840"/>
    </source>
</evidence>
<sequence>MSDDTVASWPTFDLAGPLPGIGTTVLEASAGTGKTYAVAALATRFVAEDIAPLDRMLVITFSRAATQELRDRVRERFVHAAEALADPARARVSGERDIAVLTRAADGSDLSDDEVAVRRRRLLDAIANYDAATIATTHEFCHAVLRSLGVAGSLDATETLRDDLTELRDEVVDDRFLALYANEPVDPPVDYRTARNAARRAVESSHSVLRPIDREDPEAKALVAFAEEVRGEIELRKRRAGVFTFDDMLTRLAKAVAPTEDEPTPPAAERMRARWDVVLVDEFQDTDPVQWDVLRHAFSTGTRLVLIGDPKQAIYAFRGGDTPTYLRAVRDATVQTLGTNYRSDAAVVDALQALTRGAELGDERIRVHEVAAKRTRSSLSVGGGVRLRQVRRDGFALTKSGTINIGKVRDHIAADLAADIARQLAEGVTLDGRRLDPGDIAVLLHSVKDDAPRIQAELAKRGIPSVINSAESVMSSAAAQHWLRLLEAMEKPQLPGRIRAAALTPFFPDTPEGLLVDGDDRTDELAERIRSWLDLLRSRGVAAVTSAAHAAGLAPRVLGQQGGERVLTDLNHVGQLLHAAAQEHRLGISGLLVWLREAVSEGNRNDARRRRLDVDAKAVQFVTIHGSKGLEYPVVYLPQLFDRPIRDWPTVHAYHEGDVPCLDLADSPRAKAAARSEEAQEELRLAYVALTRARAQVVAWWAPTYNGPNGALTRLIFGRGPGDAIVPDRAAFGQDDDEADAVLGRWAGLGAFRVEASRVGDSTVELADPPAALSERTFDRDVDVEWRRTSYSGLIRAEELAGPAPQSEPEAQGTVDEDEPVEVPEVTEDADAGFDPGLLSPMNAMAGSATFGSLVHAVLEHTDPQAADLRAELLAKVEVERRWWSVPSTSEELADALLPMQHTSLGPLADNLTLTRIGTADRLCELDFEIPMAGGDLDAGPDRGLPLAAFADALRRHLPEDDPIRPYADKLEAPGLGDQVLRGYLSGSIDVVLRVPGSVGPRYVVVDYKTNTLGEPGRPQSAWDYAPDKVTASMLHSHYPLQSLLYSVVLHRYLRWRQPDYDPETHLGGVLYLYVRGMVGAETPEVDGVPCGVFSWRPPVALVLALSAILDGEADR</sequence>
<dbReference type="Proteomes" id="UP000267128">
    <property type="component" value="Unassembled WGS sequence"/>
</dbReference>
<evidence type="ECO:0000259" key="19">
    <source>
        <dbReference type="PROSITE" id="PS51217"/>
    </source>
</evidence>
<dbReference type="Pfam" id="PF00580">
    <property type="entry name" value="UvrD-helicase"/>
    <property type="match status" value="1"/>
</dbReference>
<evidence type="ECO:0000256" key="16">
    <source>
        <dbReference type="PROSITE-ProRule" id="PRU00560"/>
    </source>
</evidence>
<comment type="miscellaneous">
    <text evidence="15">In the RecBCD complex, RecB has a slow 3'-5' helicase, an exonuclease activity and loads RecA onto ssDNA, RecD has a fast 5'-3' helicase activity, while RecC stimulates the ATPase and processivity of the RecB helicase and contributes to recognition of the Chi site.</text>
</comment>
<evidence type="ECO:0000256" key="2">
    <source>
        <dbReference type="ARBA" id="ARBA00022723"/>
    </source>
</evidence>
<dbReference type="SUPFAM" id="SSF52980">
    <property type="entry name" value="Restriction endonuclease-like"/>
    <property type="match status" value="1"/>
</dbReference>
<keyword evidence="7 15" id="KW-0269">Exonuclease</keyword>
<feature type="region of interest" description="Nuclease activity, interacts with RecD and RecA" evidence="15">
    <location>
        <begin position="785"/>
        <end position="1116"/>
    </location>
</feature>
<evidence type="ECO:0000256" key="3">
    <source>
        <dbReference type="ARBA" id="ARBA00022741"/>
    </source>
</evidence>
<feature type="active site" description="For nuclease activity" evidence="15">
    <location>
        <position position="1007"/>
    </location>
</feature>
<evidence type="ECO:0000256" key="1">
    <source>
        <dbReference type="ARBA" id="ARBA00022722"/>
    </source>
</evidence>
<evidence type="ECO:0000313" key="21">
    <source>
        <dbReference type="Proteomes" id="UP000267128"/>
    </source>
</evidence>
<keyword evidence="3 15" id="KW-0547">Nucleotide-binding</keyword>
<dbReference type="Pfam" id="PF13361">
    <property type="entry name" value="UvrD_C"/>
    <property type="match status" value="1"/>
</dbReference>
<dbReference type="InterPro" id="IPR038726">
    <property type="entry name" value="PDDEXK_AddAB-type"/>
</dbReference>
<dbReference type="PROSITE" id="PS51198">
    <property type="entry name" value="UVRD_HELICASE_ATP_BIND"/>
    <property type="match status" value="1"/>
</dbReference>
<name>A0A3N0CB01_9ACTN</name>
<feature type="region of interest" description="DNA-binding and helicase activity, interacts with RecC" evidence="15">
    <location>
        <begin position="1"/>
        <end position="767"/>
    </location>
</feature>
<feature type="binding site" evidence="15">
    <location>
        <position position="1007"/>
    </location>
    <ligand>
        <name>Mg(2+)</name>
        <dbReference type="ChEBI" id="CHEBI:18420"/>
    </ligand>
</feature>
<keyword evidence="6 15" id="KW-0347">Helicase</keyword>
<evidence type="ECO:0000256" key="6">
    <source>
        <dbReference type="ARBA" id="ARBA00022806"/>
    </source>
</evidence>
<keyword evidence="5 15" id="KW-0378">Hydrolase</keyword>
<evidence type="ECO:0000256" key="12">
    <source>
        <dbReference type="ARBA" id="ARBA00023235"/>
    </source>
</evidence>
<keyword evidence="4 15" id="KW-0227">DNA damage</keyword>
<feature type="binding site" evidence="16">
    <location>
        <begin position="28"/>
        <end position="35"/>
    </location>
    <ligand>
        <name>ATP</name>
        <dbReference type="ChEBI" id="CHEBI:30616"/>
    </ligand>
</feature>
<dbReference type="InterPro" id="IPR027417">
    <property type="entry name" value="P-loop_NTPase"/>
</dbReference>
<feature type="binding site" evidence="15">
    <location>
        <position position="856"/>
    </location>
    <ligand>
        <name>Mg(2+)</name>
        <dbReference type="ChEBI" id="CHEBI:18420"/>
    </ligand>
</feature>
<dbReference type="HAMAP" id="MF_01485">
    <property type="entry name" value="RecB"/>
    <property type="match status" value="1"/>
</dbReference>
<dbReference type="GO" id="GO:0043138">
    <property type="term" value="F:3'-5' DNA helicase activity"/>
    <property type="evidence" value="ECO:0007669"/>
    <property type="project" value="UniProtKB-UniRule"/>
</dbReference>
<evidence type="ECO:0000256" key="15">
    <source>
        <dbReference type="HAMAP-Rule" id="MF_01485"/>
    </source>
</evidence>
<keyword evidence="9 15" id="KW-0460">Magnesium</keyword>
<dbReference type="GO" id="GO:0005524">
    <property type="term" value="F:ATP binding"/>
    <property type="evidence" value="ECO:0007669"/>
    <property type="project" value="UniProtKB-UniRule"/>
</dbReference>
<dbReference type="Gene3D" id="3.90.320.10">
    <property type="match status" value="1"/>
</dbReference>
<dbReference type="GO" id="GO:0005829">
    <property type="term" value="C:cytosol"/>
    <property type="evidence" value="ECO:0007669"/>
    <property type="project" value="TreeGrafter"/>
</dbReference>
<keyword evidence="8 15" id="KW-0067">ATP-binding</keyword>
<dbReference type="InterPro" id="IPR011335">
    <property type="entry name" value="Restrct_endonuc-II-like"/>
</dbReference>
<organism evidence="20 21">
    <name type="scientific">Nocardioides marmoriginsengisoli</name>
    <dbReference type="NCBI Taxonomy" id="661483"/>
    <lineage>
        <taxon>Bacteria</taxon>
        <taxon>Bacillati</taxon>
        <taxon>Actinomycetota</taxon>
        <taxon>Actinomycetes</taxon>
        <taxon>Propionibacteriales</taxon>
        <taxon>Nocardioidaceae</taxon>
        <taxon>Nocardioides</taxon>
    </lineage>
</organism>
<evidence type="ECO:0000259" key="18">
    <source>
        <dbReference type="PROSITE" id="PS51198"/>
    </source>
</evidence>
<dbReference type="GO" id="GO:0000287">
    <property type="term" value="F:magnesium ion binding"/>
    <property type="evidence" value="ECO:0007669"/>
    <property type="project" value="UniProtKB-UniRule"/>
</dbReference>
<dbReference type="Gene3D" id="3.40.50.300">
    <property type="entry name" value="P-loop containing nucleotide triphosphate hydrolases"/>
    <property type="match status" value="2"/>
</dbReference>
<comment type="catalytic activity">
    <reaction evidence="15">
        <text>Exonucleolytic cleavage (in the presence of ATP) in either 5'- to 3'- or 3'- to 5'-direction to yield 5'-phosphooligonucleotides.</text>
        <dbReference type="EC" id="3.1.11.5"/>
    </reaction>
</comment>
<dbReference type="GO" id="GO:0000724">
    <property type="term" value="P:double-strand break repair via homologous recombination"/>
    <property type="evidence" value="ECO:0007669"/>
    <property type="project" value="UniProtKB-UniRule"/>
</dbReference>
<dbReference type="Pfam" id="PF12705">
    <property type="entry name" value="PDDEXK_1"/>
    <property type="match status" value="1"/>
</dbReference>
<feature type="domain" description="UvrD-like helicase ATP-binding" evidence="18">
    <location>
        <begin position="7"/>
        <end position="344"/>
    </location>
</feature>
<evidence type="ECO:0000256" key="4">
    <source>
        <dbReference type="ARBA" id="ARBA00022763"/>
    </source>
</evidence>
<comment type="function">
    <text evidence="15">A helicase/nuclease that prepares dsDNA breaks (DSB) for recombinational DNA repair. Binds to DSBs and unwinds DNA via a highly rapid and processive ATP-dependent bidirectional helicase activity. Unwinds dsDNA until it encounters a Chi (crossover hotspot instigator) sequence from the 3' direction. Cuts ssDNA a few nucleotides 3' to the Chi site. The properties and activities of the enzyme are changed at Chi. The Chi-altered holoenzyme produces a long 3'-ssDNA overhang and facilitates RecA-binding to the ssDNA for homologous DNA recombination and repair. Holoenzyme degrades any linearized DNA that is unable to undergo homologous recombination. In the holoenzyme this subunit contributes ATPase, 3'-5' helicase, exonuclease activity and loads RecA onto ssDNA.</text>
</comment>
<evidence type="ECO:0000256" key="17">
    <source>
        <dbReference type="SAM" id="MobiDB-lite"/>
    </source>
</evidence>
<comment type="catalytic activity">
    <reaction evidence="13 15">
        <text>Couples ATP hydrolysis with the unwinding of duplex DNA by translocating in the 3'-5' direction.</text>
        <dbReference type="EC" id="5.6.2.4"/>
    </reaction>
</comment>
<dbReference type="Gene3D" id="1.10.486.10">
    <property type="entry name" value="PCRA, domain 4"/>
    <property type="match status" value="1"/>
</dbReference>
<proteinExistence type="inferred from homology"/>
<feature type="binding site" evidence="15">
    <location>
        <position position="990"/>
    </location>
    <ligand>
        <name>Mg(2+)</name>
        <dbReference type="ChEBI" id="CHEBI:18420"/>
    </ligand>
</feature>
<reference evidence="20 21" key="1">
    <citation type="submission" date="2018-11" db="EMBL/GenBank/DDBJ databases">
        <authorList>
            <person name="Li F."/>
        </authorList>
    </citation>
    <scope>NUCLEOTIDE SEQUENCE [LARGE SCALE GENOMIC DNA]</scope>
    <source>
        <strain evidence="20 21">Gsoil 097</strain>
    </source>
</reference>
<dbReference type="EC" id="3.1.11.5" evidence="15"/>
<keyword evidence="12 15" id="KW-0413">Isomerase</keyword>
<dbReference type="PROSITE" id="PS51217">
    <property type="entry name" value="UVRD_HELICASE_CTER"/>
    <property type="match status" value="1"/>
</dbReference>
<dbReference type="InterPro" id="IPR014016">
    <property type="entry name" value="UvrD-like_ATP-bd"/>
</dbReference>
<comment type="domain">
    <text evidence="15">The N-terminal DNA-binding domain is a ssDNA-dependent ATPase and has ATP-dependent 3'-5' helicase function. This domain interacts with RecC.</text>
</comment>
<comment type="similarity">
    <text evidence="15">Belongs to the helicase family. UvrD subfamily.</text>
</comment>
<dbReference type="InterPro" id="IPR004586">
    <property type="entry name" value="RecB"/>
</dbReference>
<dbReference type="InterPro" id="IPR000212">
    <property type="entry name" value="DNA_helicase_UvrD/REP"/>
</dbReference>
<comment type="catalytic activity">
    <reaction evidence="14 15">
        <text>ATP + H2O = ADP + phosphate + H(+)</text>
        <dbReference type="Rhea" id="RHEA:13065"/>
        <dbReference type="ChEBI" id="CHEBI:15377"/>
        <dbReference type="ChEBI" id="CHEBI:15378"/>
        <dbReference type="ChEBI" id="CHEBI:30616"/>
        <dbReference type="ChEBI" id="CHEBI:43474"/>
        <dbReference type="ChEBI" id="CHEBI:456216"/>
        <dbReference type="EC" id="5.6.2.4"/>
    </reaction>
</comment>
<keyword evidence="10 15" id="KW-0238">DNA-binding</keyword>
<evidence type="ECO:0000256" key="7">
    <source>
        <dbReference type="ARBA" id="ARBA00022839"/>
    </source>
</evidence>
<dbReference type="GO" id="GO:0016887">
    <property type="term" value="F:ATP hydrolysis activity"/>
    <property type="evidence" value="ECO:0007669"/>
    <property type="project" value="RHEA"/>
</dbReference>
<dbReference type="InterPro" id="IPR014017">
    <property type="entry name" value="DNA_helicase_UvrD-like_C"/>
</dbReference>
<accession>A0A3N0CB01</accession>
<feature type="region of interest" description="Disordered" evidence="17">
    <location>
        <begin position="798"/>
        <end position="819"/>
    </location>
</feature>
<evidence type="ECO:0000256" key="10">
    <source>
        <dbReference type="ARBA" id="ARBA00023125"/>
    </source>
</evidence>
<dbReference type="PANTHER" id="PTHR11070">
    <property type="entry name" value="UVRD / RECB / PCRA DNA HELICASE FAMILY MEMBER"/>
    <property type="match status" value="1"/>
</dbReference>
<keyword evidence="1 15" id="KW-0540">Nuclease</keyword>
<comment type="domain">
    <text evidence="15">The C-terminal domain has nuclease activity and interacts with RecD. It interacts with RecA, facilitating its loading onto ssDNA.</text>
</comment>
<dbReference type="OrthoDB" id="9810135at2"/>
<evidence type="ECO:0000256" key="11">
    <source>
        <dbReference type="ARBA" id="ARBA00023204"/>
    </source>
</evidence>
<dbReference type="SUPFAM" id="SSF52540">
    <property type="entry name" value="P-loop containing nucleoside triphosphate hydrolases"/>
    <property type="match status" value="1"/>
</dbReference>
<evidence type="ECO:0000313" key="20">
    <source>
        <dbReference type="EMBL" id="RNL60598.1"/>
    </source>
</evidence>
<dbReference type="AlphaFoldDB" id="A0A3N0CB01"/>
<evidence type="ECO:0000256" key="13">
    <source>
        <dbReference type="ARBA" id="ARBA00034617"/>
    </source>
</evidence>
<protein>
    <recommendedName>
        <fullName evidence="15">RecBCD enzyme subunit RecB</fullName>
        <ecNumber evidence="15">3.1.11.5</ecNumber>
        <ecNumber evidence="15">5.6.2.4</ecNumber>
    </recommendedName>
    <alternativeName>
        <fullName evidence="15">DNA 3'-5' helicase subunit RecB</fullName>
    </alternativeName>
    <alternativeName>
        <fullName evidence="15">Exonuclease V subunit RecB</fullName>
        <shortName evidence="15">ExoV subunit RecB</shortName>
    </alternativeName>
    <alternativeName>
        <fullName evidence="15">Helicase/nuclease RecBCD subunit RecB</fullName>
    </alternativeName>
</protein>
<dbReference type="EMBL" id="RJSE01000009">
    <property type="protein sequence ID" value="RNL60598.1"/>
    <property type="molecule type" value="Genomic_DNA"/>
</dbReference>
<comment type="caution">
    <text evidence="20">The sequence shown here is derived from an EMBL/GenBank/DDBJ whole genome shotgun (WGS) entry which is preliminary data.</text>
</comment>
<dbReference type="RefSeq" id="WP_123229350.1">
    <property type="nucleotide sequence ID" value="NZ_RJSE01000009.1"/>
</dbReference>
<dbReference type="GO" id="GO:0008854">
    <property type="term" value="F:exodeoxyribonuclease V activity"/>
    <property type="evidence" value="ECO:0007669"/>
    <property type="project" value="UniProtKB-EC"/>
</dbReference>
<dbReference type="PANTHER" id="PTHR11070:SF23">
    <property type="entry name" value="RECBCD ENZYME SUBUNIT RECB"/>
    <property type="match status" value="1"/>
</dbReference>
<dbReference type="GO" id="GO:0009338">
    <property type="term" value="C:exodeoxyribonuclease V complex"/>
    <property type="evidence" value="ECO:0007669"/>
    <property type="project" value="TreeGrafter"/>
</dbReference>
<evidence type="ECO:0000256" key="14">
    <source>
        <dbReference type="ARBA" id="ARBA00048988"/>
    </source>
</evidence>
<keyword evidence="2 15" id="KW-0479">Metal-binding</keyword>
<feature type="domain" description="UvrD-like helicase C-terminal" evidence="19">
    <location>
        <begin position="372"/>
        <end position="629"/>
    </location>
</feature>